<dbReference type="RefSeq" id="WP_114642802.1">
    <property type="nucleotide sequence ID" value="NZ_JAACIO010000019.1"/>
</dbReference>
<name>A0ABX9KFI5_9FUSO</name>
<dbReference type="NCBIfam" id="TIGR01625">
    <property type="entry name" value="YidE_YbjL_dupl"/>
    <property type="match status" value="1"/>
</dbReference>
<evidence type="ECO:0000313" key="12">
    <source>
        <dbReference type="Proteomes" id="UP000263486"/>
    </source>
</evidence>
<evidence type="ECO:0000256" key="7">
    <source>
        <dbReference type="ARBA" id="ARBA00023136"/>
    </source>
</evidence>
<keyword evidence="6 9" id="KW-1133">Transmembrane helix</keyword>
<keyword evidence="7 9" id="KW-0472">Membrane</keyword>
<dbReference type="EMBL" id="QUAJ01000018">
    <property type="protein sequence ID" value="REI40557.1"/>
    <property type="molecule type" value="Genomic_DNA"/>
</dbReference>
<sequence>MFVFKSIHWLTNPFILMFITIFSGLLLGKLLKIGTSGALFSGLAIGWLVVKLANDSINAQGPYTSTFNSMLRVSVIDKKFFSLFLILFVGAVGLLAADKIAIILKTYGTKFVVLGFLIVFIGAGTTYTLTILSKKANPYEVSGVYTGALTSSPGLAAAIETSREHAKEWAVGYPSLSHHNKEVLLNILNSKGTLTPENTPTLSPEQADEFVIDAESGVGIGHAIGYPFGVLIVILAMKLFPKLFRLNLEEEHKQFQDEMEEAKKQINIKHIEPVTFDLVAFAFVCVIGYTLGMIKINLGYLGYFGLGSTGGILAASIFFGHLGKLGFMTFRMDKKILGVIRDIALTFFLSIVGLRYGFAAIDSITGAGFYLCVVAILVGILSMFSGFLVGKYVFKINWIMLSGAICGGMTSTPGLGVAVDVIGTDDPAAGYAATYPFALFGMVLFTIILHKLPM</sequence>
<comment type="caution">
    <text evidence="11">The sequence shown here is derived from an EMBL/GenBank/DDBJ whole genome shotgun (WGS) entry which is preliminary data.</text>
</comment>
<comment type="subcellular location">
    <subcellularLocation>
        <location evidence="1">Cell membrane</location>
        <topology evidence="1">Multi-pass membrane protein</topology>
    </subcellularLocation>
</comment>
<dbReference type="PANTHER" id="PTHR30445">
    <property type="entry name" value="K(+)_H(+) ANTIPORTER SUBUNIT KHTT"/>
    <property type="match status" value="1"/>
</dbReference>
<evidence type="ECO:0000256" key="3">
    <source>
        <dbReference type="ARBA" id="ARBA00022448"/>
    </source>
</evidence>
<feature type="transmembrane region" description="Helical" evidence="9">
    <location>
        <begin position="300"/>
        <end position="322"/>
    </location>
</feature>
<evidence type="ECO:0000256" key="8">
    <source>
        <dbReference type="SAM" id="Coils"/>
    </source>
</evidence>
<evidence type="ECO:0000256" key="1">
    <source>
        <dbReference type="ARBA" id="ARBA00004651"/>
    </source>
</evidence>
<keyword evidence="12" id="KW-1185">Reference proteome</keyword>
<evidence type="ECO:0000256" key="2">
    <source>
        <dbReference type="ARBA" id="ARBA00009854"/>
    </source>
</evidence>
<dbReference type="Proteomes" id="UP000263486">
    <property type="component" value="Unassembled WGS sequence"/>
</dbReference>
<gene>
    <name evidence="11" type="ORF">DYH56_10385</name>
</gene>
<evidence type="ECO:0000313" key="11">
    <source>
        <dbReference type="EMBL" id="REI40557.1"/>
    </source>
</evidence>
<evidence type="ECO:0000259" key="10">
    <source>
        <dbReference type="Pfam" id="PF06826"/>
    </source>
</evidence>
<feature type="transmembrane region" description="Helical" evidence="9">
    <location>
        <begin position="396"/>
        <end position="416"/>
    </location>
</feature>
<feature type="transmembrane region" description="Helical" evidence="9">
    <location>
        <begin position="367"/>
        <end position="389"/>
    </location>
</feature>
<accession>A0ABX9KFI5</accession>
<reference evidence="11 12" key="1">
    <citation type="submission" date="2018-08" db="EMBL/GenBank/DDBJ databases">
        <title>Draft genome sequence of Psychrilyobacter sp. strain SD5 isolated from Black Sea water.</title>
        <authorList>
            <person name="Yadav S."/>
            <person name="Villanueva L."/>
            <person name="Damste J.S.S."/>
        </authorList>
    </citation>
    <scope>NUCLEOTIDE SEQUENCE [LARGE SCALE GENOMIC DNA]</scope>
    <source>
        <strain evidence="11 12">SD5</strain>
    </source>
</reference>
<evidence type="ECO:0000256" key="4">
    <source>
        <dbReference type="ARBA" id="ARBA00022475"/>
    </source>
</evidence>
<proteinExistence type="inferred from homology"/>
<keyword evidence="8" id="KW-0175">Coiled coil</keyword>
<dbReference type="PANTHER" id="PTHR30445:SF3">
    <property type="entry name" value="TRANSPORT PROTEIN YIDE-RELATED"/>
    <property type="match status" value="1"/>
</dbReference>
<organism evidence="11 12">
    <name type="scientific">Psychrilyobacter piezotolerans</name>
    <dbReference type="NCBI Taxonomy" id="2293438"/>
    <lineage>
        <taxon>Bacteria</taxon>
        <taxon>Fusobacteriati</taxon>
        <taxon>Fusobacteriota</taxon>
        <taxon>Fusobacteriia</taxon>
        <taxon>Fusobacteriales</taxon>
        <taxon>Fusobacteriaceae</taxon>
        <taxon>Psychrilyobacter</taxon>
    </lineage>
</organism>
<evidence type="ECO:0000256" key="9">
    <source>
        <dbReference type="SAM" id="Phobius"/>
    </source>
</evidence>
<feature type="transmembrane region" description="Helical" evidence="9">
    <location>
        <begin position="80"/>
        <end position="104"/>
    </location>
</feature>
<feature type="transmembrane region" description="Helical" evidence="9">
    <location>
        <begin position="6"/>
        <end position="26"/>
    </location>
</feature>
<feature type="transmembrane region" description="Helical" evidence="9">
    <location>
        <begin position="33"/>
        <end position="50"/>
    </location>
</feature>
<feature type="coiled-coil region" evidence="8">
    <location>
        <begin position="245"/>
        <end position="272"/>
    </location>
</feature>
<dbReference type="InterPro" id="IPR006512">
    <property type="entry name" value="YidE_YbjL"/>
</dbReference>
<keyword evidence="5 9" id="KW-0812">Transmembrane</keyword>
<feature type="transmembrane region" description="Helical" evidence="9">
    <location>
        <begin position="343"/>
        <end position="361"/>
    </location>
</feature>
<feature type="transmembrane region" description="Helical" evidence="9">
    <location>
        <begin position="220"/>
        <end position="240"/>
    </location>
</feature>
<keyword evidence="3" id="KW-0813">Transport</keyword>
<dbReference type="Pfam" id="PF06826">
    <property type="entry name" value="Asp-Al_Ex"/>
    <property type="match status" value="2"/>
</dbReference>
<feature type="transmembrane region" description="Helical" evidence="9">
    <location>
        <begin position="274"/>
        <end position="294"/>
    </location>
</feature>
<keyword evidence="4" id="KW-1003">Cell membrane</keyword>
<evidence type="ECO:0000256" key="6">
    <source>
        <dbReference type="ARBA" id="ARBA00022989"/>
    </source>
</evidence>
<feature type="transmembrane region" description="Helical" evidence="9">
    <location>
        <begin position="428"/>
        <end position="449"/>
    </location>
</feature>
<evidence type="ECO:0000256" key="5">
    <source>
        <dbReference type="ARBA" id="ARBA00022692"/>
    </source>
</evidence>
<dbReference type="InterPro" id="IPR050144">
    <property type="entry name" value="AAE_transporter"/>
</dbReference>
<protein>
    <recommendedName>
        <fullName evidence="10">YidE/YbjL duplication domain-containing protein</fullName>
    </recommendedName>
</protein>
<feature type="domain" description="YidE/YbjL duplication" evidence="10">
    <location>
        <begin position="281"/>
        <end position="450"/>
    </location>
</feature>
<feature type="domain" description="YidE/YbjL duplication" evidence="10">
    <location>
        <begin position="17"/>
        <end position="241"/>
    </location>
</feature>
<feature type="transmembrane region" description="Helical" evidence="9">
    <location>
        <begin position="111"/>
        <end position="132"/>
    </location>
</feature>
<comment type="similarity">
    <text evidence="2">Belongs to the AAE transporter (TC 2.A.81) family.</text>
</comment>